<feature type="transmembrane region" description="Helical" evidence="5">
    <location>
        <begin position="20"/>
        <end position="38"/>
    </location>
</feature>
<comment type="caution">
    <text evidence="6">The sequence shown here is derived from an EMBL/GenBank/DDBJ whole genome shotgun (WGS) entry which is preliminary data.</text>
</comment>
<organism evidence="6 7">
    <name type="scientific">Candidatus Abzuiibacterium crystallinum</name>
    <dbReference type="NCBI Taxonomy" id="1974748"/>
    <lineage>
        <taxon>Bacteria</taxon>
        <taxon>Pseudomonadati</taxon>
        <taxon>Candidatus Omnitrophota</taxon>
        <taxon>Candidatus Abzuiibacterium</taxon>
    </lineage>
</organism>
<evidence type="ECO:0000313" key="7">
    <source>
        <dbReference type="Proteomes" id="UP000230859"/>
    </source>
</evidence>
<keyword evidence="2 5" id="KW-0812">Transmembrane</keyword>
<keyword evidence="3 5" id="KW-1133">Transmembrane helix</keyword>
<accession>A0A2H0LNP6</accession>
<dbReference type="Pfam" id="PF02674">
    <property type="entry name" value="Colicin_V"/>
    <property type="match status" value="1"/>
</dbReference>
<evidence type="ECO:0000256" key="1">
    <source>
        <dbReference type="ARBA" id="ARBA00004141"/>
    </source>
</evidence>
<dbReference type="InterPro" id="IPR003825">
    <property type="entry name" value="Colicin-V_CvpA"/>
</dbReference>
<evidence type="ECO:0000256" key="2">
    <source>
        <dbReference type="ARBA" id="ARBA00022692"/>
    </source>
</evidence>
<dbReference type="AlphaFoldDB" id="A0A2H0LNP6"/>
<feature type="transmembrane region" description="Helical" evidence="5">
    <location>
        <begin position="80"/>
        <end position="102"/>
    </location>
</feature>
<evidence type="ECO:0000313" key="6">
    <source>
        <dbReference type="EMBL" id="PIQ86039.1"/>
    </source>
</evidence>
<name>A0A2H0LNP6_9BACT</name>
<gene>
    <name evidence="6" type="ORF">COV74_06295</name>
</gene>
<dbReference type="Proteomes" id="UP000230859">
    <property type="component" value="Unassembled WGS sequence"/>
</dbReference>
<dbReference type="GO" id="GO:0009403">
    <property type="term" value="P:toxin biosynthetic process"/>
    <property type="evidence" value="ECO:0007669"/>
    <property type="project" value="InterPro"/>
</dbReference>
<feature type="transmembrane region" description="Helical" evidence="5">
    <location>
        <begin position="50"/>
        <end position="68"/>
    </location>
</feature>
<comment type="subcellular location">
    <subcellularLocation>
        <location evidence="1">Membrane</location>
        <topology evidence="1">Multi-pass membrane protein</topology>
    </subcellularLocation>
</comment>
<evidence type="ECO:0000256" key="4">
    <source>
        <dbReference type="ARBA" id="ARBA00023136"/>
    </source>
</evidence>
<evidence type="ECO:0008006" key="8">
    <source>
        <dbReference type="Google" id="ProtNLM"/>
    </source>
</evidence>
<feature type="transmembrane region" description="Helical" evidence="5">
    <location>
        <begin position="123"/>
        <end position="144"/>
    </location>
</feature>
<evidence type="ECO:0000256" key="5">
    <source>
        <dbReference type="SAM" id="Phobius"/>
    </source>
</evidence>
<sequence>MEKEQAVHALKVANDVVTHFGLLDLIFLTVLLIGLLHGYRKGFAGIFGKLFRLMCVVTVTLEYFHPIANLVNIKSEVWLYLYHLVVFLSLTIVSFFAAKLIVDLLGKIINIQFTDLLDKLCGAFTGAAFYILLLSFLSYMILLIPNQWLHDTFEKNNLSGPFLMQTAGEVQGLMRFCIPEPIRGERYNVMEKKEEKSH</sequence>
<reference evidence="6 7" key="1">
    <citation type="submission" date="2017-09" db="EMBL/GenBank/DDBJ databases">
        <title>Depth-based differentiation of microbial function through sediment-hosted aquifers and enrichment of novel symbionts in the deep terrestrial subsurface.</title>
        <authorList>
            <person name="Probst A.J."/>
            <person name="Ladd B."/>
            <person name="Jarett J.K."/>
            <person name="Geller-Mcgrath D.E."/>
            <person name="Sieber C.M."/>
            <person name="Emerson J.B."/>
            <person name="Anantharaman K."/>
            <person name="Thomas B.C."/>
            <person name="Malmstrom R."/>
            <person name="Stieglmeier M."/>
            <person name="Klingl A."/>
            <person name="Woyke T."/>
            <person name="Ryan C.M."/>
            <person name="Banfield J.F."/>
        </authorList>
    </citation>
    <scope>NUCLEOTIDE SEQUENCE [LARGE SCALE GENOMIC DNA]</scope>
    <source>
        <strain evidence="6">CG11_big_fil_rev_8_21_14_0_20_45_26</strain>
    </source>
</reference>
<protein>
    <recommendedName>
        <fullName evidence="8">Colicin V production protein</fullName>
    </recommendedName>
</protein>
<evidence type="ECO:0000256" key="3">
    <source>
        <dbReference type="ARBA" id="ARBA00022989"/>
    </source>
</evidence>
<dbReference type="GO" id="GO:0016020">
    <property type="term" value="C:membrane"/>
    <property type="evidence" value="ECO:0007669"/>
    <property type="project" value="UniProtKB-SubCell"/>
</dbReference>
<proteinExistence type="predicted"/>
<dbReference type="EMBL" id="PCVY01000053">
    <property type="protein sequence ID" value="PIQ86039.1"/>
    <property type="molecule type" value="Genomic_DNA"/>
</dbReference>
<keyword evidence="4 5" id="KW-0472">Membrane</keyword>